<dbReference type="CDD" id="cd01310">
    <property type="entry name" value="TatD_DNAse"/>
    <property type="match status" value="1"/>
</dbReference>
<protein>
    <submittedName>
        <fullName evidence="5">TatD DNase family protein</fullName>
    </submittedName>
</protein>
<organism evidence="5 6">
    <name type="scientific">Desulfobaculum bizertense DSM 18034</name>
    <dbReference type="NCBI Taxonomy" id="1121442"/>
    <lineage>
        <taxon>Bacteria</taxon>
        <taxon>Pseudomonadati</taxon>
        <taxon>Thermodesulfobacteriota</taxon>
        <taxon>Desulfovibrionia</taxon>
        <taxon>Desulfovibrionales</taxon>
        <taxon>Desulfovibrionaceae</taxon>
        <taxon>Desulfobaculum</taxon>
    </lineage>
</organism>
<keyword evidence="6" id="KW-1185">Reference proteome</keyword>
<feature type="binding site" evidence="4">
    <location>
        <position position="23"/>
    </location>
    <ligand>
        <name>a divalent metal cation</name>
        <dbReference type="ChEBI" id="CHEBI:60240"/>
        <label>1</label>
    </ligand>
</feature>
<dbReference type="PROSITE" id="PS01090">
    <property type="entry name" value="TATD_2"/>
    <property type="match status" value="1"/>
</dbReference>
<dbReference type="PIRSF" id="PIRSF005902">
    <property type="entry name" value="DNase_TatD"/>
    <property type="match status" value="1"/>
</dbReference>
<dbReference type="PROSITE" id="PS01091">
    <property type="entry name" value="TATD_3"/>
    <property type="match status" value="1"/>
</dbReference>
<keyword evidence="2 4" id="KW-0479">Metal-binding</keyword>
<sequence length="272" mass="31432">MSRKKNRPLPESLQLPAGGVETHAHLDPEHFEGEIDAVVEHARQCGISHIGNVFLSPERFEETLPLYEKHPEIFYILGIHPQDAKDYTDERLEHMRRLFLANPRIKALGEIGLDYFYELSPREIQFHAFRKQLQLARELDKPVVIHSRDAHEDSLRILIEEGFDQRPLLWHCFNADRALAEEILSHGWYVSIPGPVTYKKNVEFQDAIQYIPLDRIVVETDSPYLTPEPYRGKRNEPALVCFTANKVAELLGIDPAEFWLKAGQNARTFFGL</sequence>
<dbReference type="PANTHER" id="PTHR46124:SF2">
    <property type="entry name" value="D-AMINOACYL-TRNA DEACYLASE"/>
    <property type="match status" value="1"/>
</dbReference>
<reference evidence="5 6" key="1">
    <citation type="submission" date="2017-02" db="EMBL/GenBank/DDBJ databases">
        <authorList>
            <person name="Peterson S.W."/>
        </authorList>
    </citation>
    <scope>NUCLEOTIDE SEQUENCE [LARGE SCALE GENOMIC DNA]</scope>
    <source>
        <strain evidence="5 6">DSM 18034</strain>
    </source>
</reference>
<dbReference type="RefSeq" id="WP_078683724.1">
    <property type="nucleotide sequence ID" value="NZ_FUYA01000001.1"/>
</dbReference>
<dbReference type="InterPro" id="IPR018228">
    <property type="entry name" value="DNase_TatD-rel_CS"/>
</dbReference>
<proteinExistence type="inferred from homology"/>
<dbReference type="PANTHER" id="PTHR46124">
    <property type="entry name" value="D-AMINOACYL-TRNA DEACYLASE"/>
    <property type="match status" value="1"/>
</dbReference>
<dbReference type="Gene3D" id="3.20.20.140">
    <property type="entry name" value="Metal-dependent hydrolases"/>
    <property type="match status" value="1"/>
</dbReference>
<dbReference type="GO" id="GO:0016788">
    <property type="term" value="F:hydrolase activity, acting on ester bonds"/>
    <property type="evidence" value="ECO:0007669"/>
    <property type="project" value="InterPro"/>
</dbReference>
<dbReference type="GO" id="GO:0046872">
    <property type="term" value="F:metal ion binding"/>
    <property type="evidence" value="ECO:0007669"/>
    <property type="project" value="UniProtKB-KW"/>
</dbReference>
<comment type="similarity">
    <text evidence="1">Belongs to the metallo-dependent hydrolases superfamily. TatD-type hydrolase family.</text>
</comment>
<accession>A0A1T4VJT7</accession>
<dbReference type="GO" id="GO:0004536">
    <property type="term" value="F:DNA nuclease activity"/>
    <property type="evidence" value="ECO:0007669"/>
    <property type="project" value="InterPro"/>
</dbReference>
<feature type="binding site" evidence="4">
    <location>
        <position position="25"/>
    </location>
    <ligand>
        <name>a divalent metal cation</name>
        <dbReference type="ChEBI" id="CHEBI:60240"/>
        <label>1</label>
    </ligand>
</feature>
<dbReference type="OrthoDB" id="9810005at2"/>
<evidence type="ECO:0000256" key="3">
    <source>
        <dbReference type="ARBA" id="ARBA00022801"/>
    </source>
</evidence>
<dbReference type="InterPro" id="IPR032466">
    <property type="entry name" value="Metal_Hydrolase"/>
</dbReference>
<feature type="binding site" evidence="4">
    <location>
        <position position="110"/>
    </location>
    <ligand>
        <name>a divalent metal cation</name>
        <dbReference type="ChEBI" id="CHEBI:60240"/>
        <label>1</label>
    </ligand>
</feature>
<evidence type="ECO:0000313" key="5">
    <source>
        <dbReference type="EMBL" id="SKA64831.1"/>
    </source>
</evidence>
<feature type="binding site" evidence="4">
    <location>
        <position position="221"/>
    </location>
    <ligand>
        <name>a divalent metal cation</name>
        <dbReference type="ChEBI" id="CHEBI:60240"/>
        <label>1</label>
    </ligand>
</feature>
<dbReference type="Proteomes" id="UP000189733">
    <property type="component" value="Unassembled WGS sequence"/>
</dbReference>
<evidence type="ECO:0000256" key="2">
    <source>
        <dbReference type="ARBA" id="ARBA00022723"/>
    </source>
</evidence>
<dbReference type="FunFam" id="3.20.20.140:FF:000005">
    <property type="entry name" value="TatD family hydrolase"/>
    <property type="match status" value="1"/>
</dbReference>
<dbReference type="EMBL" id="FUYA01000001">
    <property type="protein sequence ID" value="SKA64831.1"/>
    <property type="molecule type" value="Genomic_DNA"/>
</dbReference>
<name>A0A1T4VJT7_9BACT</name>
<dbReference type="InterPro" id="IPR001130">
    <property type="entry name" value="TatD-like"/>
</dbReference>
<dbReference type="SUPFAM" id="SSF51556">
    <property type="entry name" value="Metallo-dependent hydrolases"/>
    <property type="match status" value="1"/>
</dbReference>
<feature type="binding site" evidence="4">
    <location>
        <position position="146"/>
    </location>
    <ligand>
        <name>a divalent metal cation</name>
        <dbReference type="ChEBI" id="CHEBI:60240"/>
        <label>2</label>
    </ligand>
</feature>
<keyword evidence="3" id="KW-0378">Hydrolase</keyword>
<dbReference type="InterPro" id="IPR015991">
    <property type="entry name" value="TatD/YcfH-like"/>
</dbReference>
<evidence type="ECO:0000313" key="6">
    <source>
        <dbReference type="Proteomes" id="UP000189733"/>
    </source>
</evidence>
<dbReference type="AlphaFoldDB" id="A0A1T4VJT7"/>
<feature type="binding site" evidence="4">
    <location>
        <position position="171"/>
    </location>
    <ligand>
        <name>a divalent metal cation</name>
        <dbReference type="ChEBI" id="CHEBI:60240"/>
        <label>2</label>
    </ligand>
</feature>
<dbReference type="GO" id="GO:0005829">
    <property type="term" value="C:cytosol"/>
    <property type="evidence" value="ECO:0007669"/>
    <property type="project" value="TreeGrafter"/>
</dbReference>
<evidence type="ECO:0000256" key="1">
    <source>
        <dbReference type="ARBA" id="ARBA00009275"/>
    </source>
</evidence>
<gene>
    <name evidence="5" type="ORF">SAMN02745702_00415</name>
</gene>
<dbReference type="Pfam" id="PF01026">
    <property type="entry name" value="TatD_DNase"/>
    <property type="match status" value="1"/>
</dbReference>
<evidence type="ECO:0000256" key="4">
    <source>
        <dbReference type="PIRSR" id="PIRSR005902-1"/>
    </source>
</evidence>
<dbReference type="NCBIfam" id="TIGR00010">
    <property type="entry name" value="YchF/TatD family DNA exonuclease"/>
    <property type="match status" value="1"/>
</dbReference>
<dbReference type="STRING" id="1121442.SAMN02745702_00415"/>